<evidence type="ECO:0000256" key="3">
    <source>
        <dbReference type="ARBA" id="ARBA00022741"/>
    </source>
</evidence>
<organism evidence="15 16">
    <name type="scientific">Taibaiella soli</name>
    <dbReference type="NCBI Taxonomy" id="1649169"/>
    <lineage>
        <taxon>Bacteria</taxon>
        <taxon>Pseudomonadati</taxon>
        <taxon>Bacteroidota</taxon>
        <taxon>Chitinophagia</taxon>
        <taxon>Chitinophagales</taxon>
        <taxon>Chitinophagaceae</taxon>
        <taxon>Taibaiella</taxon>
    </lineage>
</organism>
<evidence type="ECO:0000256" key="12">
    <source>
        <dbReference type="ARBA" id="ARBA00044550"/>
    </source>
</evidence>
<keyword evidence="16" id="KW-1185">Reference proteome</keyword>
<protein>
    <recommendedName>
        <fullName evidence="11">ATP-dependent DNA helicase RecQ</fullName>
        <ecNumber evidence="10">5.6.2.4</ecNumber>
    </recommendedName>
    <alternativeName>
        <fullName evidence="12">DNA 3'-5' helicase RecQ</fullName>
    </alternativeName>
</protein>
<dbReference type="InterPro" id="IPR032284">
    <property type="entry name" value="RecQ_Zn-bd"/>
</dbReference>
<evidence type="ECO:0000256" key="9">
    <source>
        <dbReference type="ARBA" id="ARBA00034617"/>
    </source>
</evidence>
<comment type="similarity">
    <text evidence="1">Belongs to the helicase family. RecQ subfamily.</text>
</comment>
<keyword evidence="2" id="KW-0479">Metal-binding</keyword>
<evidence type="ECO:0000256" key="5">
    <source>
        <dbReference type="ARBA" id="ARBA00022806"/>
    </source>
</evidence>
<dbReference type="GO" id="GO:0016787">
    <property type="term" value="F:hydrolase activity"/>
    <property type="evidence" value="ECO:0007669"/>
    <property type="project" value="UniProtKB-KW"/>
</dbReference>
<dbReference type="SUPFAM" id="SSF52540">
    <property type="entry name" value="P-loop containing nucleoside triphosphate hydrolases"/>
    <property type="match status" value="1"/>
</dbReference>
<dbReference type="PROSITE" id="PS51194">
    <property type="entry name" value="HELICASE_CTER"/>
    <property type="match status" value="1"/>
</dbReference>
<dbReference type="SMART" id="SM00490">
    <property type="entry name" value="HELICc"/>
    <property type="match status" value="1"/>
</dbReference>
<evidence type="ECO:0000313" key="15">
    <source>
        <dbReference type="EMBL" id="PZF71155.1"/>
    </source>
</evidence>
<evidence type="ECO:0000313" key="16">
    <source>
        <dbReference type="Proteomes" id="UP000248745"/>
    </source>
</evidence>
<dbReference type="GO" id="GO:0006281">
    <property type="term" value="P:DNA repair"/>
    <property type="evidence" value="ECO:0007669"/>
    <property type="project" value="TreeGrafter"/>
</dbReference>
<proteinExistence type="inferred from homology"/>
<dbReference type="AlphaFoldDB" id="A0A2W2A764"/>
<dbReference type="NCBIfam" id="TIGR00614">
    <property type="entry name" value="recQ_fam"/>
    <property type="match status" value="1"/>
</dbReference>
<dbReference type="Proteomes" id="UP000248745">
    <property type="component" value="Unassembled WGS sequence"/>
</dbReference>
<dbReference type="CDD" id="cd17920">
    <property type="entry name" value="DEXHc_RecQ"/>
    <property type="match status" value="1"/>
</dbReference>
<accession>A0A2W2A764</accession>
<dbReference type="GO" id="GO:0005737">
    <property type="term" value="C:cytoplasm"/>
    <property type="evidence" value="ECO:0007669"/>
    <property type="project" value="TreeGrafter"/>
</dbReference>
<evidence type="ECO:0000256" key="1">
    <source>
        <dbReference type="ARBA" id="ARBA00005446"/>
    </source>
</evidence>
<evidence type="ECO:0000256" key="11">
    <source>
        <dbReference type="ARBA" id="ARBA00044535"/>
    </source>
</evidence>
<keyword evidence="8" id="KW-0413">Isomerase</keyword>
<keyword evidence="5 15" id="KW-0347">Helicase</keyword>
<dbReference type="InterPro" id="IPR036388">
    <property type="entry name" value="WH-like_DNA-bd_sf"/>
</dbReference>
<dbReference type="GO" id="GO:0005524">
    <property type="term" value="F:ATP binding"/>
    <property type="evidence" value="ECO:0007669"/>
    <property type="project" value="UniProtKB-KW"/>
</dbReference>
<name>A0A2W2A764_9BACT</name>
<feature type="domain" description="Helicase C-terminal" evidence="14">
    <location>
        <begin position="217"/>
        <end position="367"/>
    </location>
</feature>
<dbReference type="GO" id="GO:0003677">
    <property type="term" value="F:DNA binding"/>
    <property type="evidence" value="ECO:0007669"/>
    <property type="project" value="UniProtKB-KW"/>
</dbReference>
<dbReference type="RefSeq" id="WP_111000623.1">
    <property type="nucleotide sequence ID" value="NZ_QKTW01000026.1"/>
</dbReference>
<dbReference type="PANTHER" id="PTHR13710:SF105">
    <property type="entry name" value="ATP-DEPENDENT DNA HELICASE Q1"/>
    <property type="match status" value="1"/>
</dbReference>
<dbReference type="GO" id="GO:0046872">
    <property type="term" value="F:metal ion binding"/>
    <property type="evidence" value="ECO:0007669"/>
    <property type="project" value="UniProtKB-KW"/>
</dbReference>
<dbReference type="Gene3D" id="1.10.10.10">
    <property type="entry name" value="Winged helix-like DNA-binding domain superfamily/Winged helix DNA-binding domain"/>
    <property type="match status" value="1"/>
</dbReference>
<dbReference type="InterPro" id="IPR027417">
    <property type="entry name" value="P-loop_NTPase"/>
</dbReference>
<reference evidence="15 16" key="1">
    <citation type="submission" date="2018-06" db="EMBL/GenBank/DDBJ databases">
        <title>Mucibacter soli gen. nov., sp. nov., a new member of the family Chitinophagaceae producing mucin.</title>
        <authorList>
            <person name="Kim M.-K."/>
            <person name="Park S."/>
            <person name="Kim T.-S."/>
            <person name="Joung Y."/>
            <person name="Han J.-H."/>
            <person name="Kim S.B."/>
        </authorList>
    </citation>
    <scope>NUCLEOTIDE SEQUENCE [LARGE SCALE GENOMIC DNA]</scope>
    <source>
        <strain evidence="15 16">R1-15</strain>
    </source>
</reference>
<dbReference type="Gene3D" id="3.40.50.300">
    <property type="entry name" value="P-loop containing nucleotide triphosphate hydrolases"/>
    <property type="match status" value="2"/>
</dbReference>
<dbReference type="InterPro" id="IPR004589">
    <property type="entry name" value="DNA_helicase_ATP-dep_RecQ"/>
</dbReference>
<evidence type="ECO:0000256" key="8">
    <source>
        <dbReference type="ARBA" id="ARBA00023235"/>
    </source>
</evidence>
<dbReference type="PROSITE" id="PS51192">
    <property type="entry name" value="HELICASE_ATP_BIND_1"/>
    <property type="match status" value="1"/>
</dbReference>
<evidence type="ECO:0000256" key="10">
    <source>
        <dbReference type="ARBA" id="ARBA00034808"/>
    </source>
</evidence>
<dbReference type="InterPro" id="IPR014001">
    <property type="entry name" value="Helicase_ATP-bd"/>
</dbReference>
<dbReference type="SMART" id="SM00487">
    <property type="entry name" value="DEXDc"/>
    <property type="match status" value="1"/>
</dbReference>
<comment type="catalytic activity">
    <reaction evidence="9">
        <text>Couples ATP hydrolysis with the unwinding of duplex DNA by translocating in the 3'-5' direction.</text>
        <dbReference type="EC" id="5.6.2.4"/>
    </reaction>
</comment>
<feature type="domain" description="Helicase ATP-binding" evidence="13">
    <location>
        <begin position="25"/>
        <end position="193"/>
    </location>
</feature>
<dbReference type="Pfam" id="PF16124">
    <property type="entry name" value="RecQ_Zn_bind"/>
    <property type="match status" value="1"/>
</dbReference>
<comment type="caution">
    <text evidence="15">The sequence shown here is derived from an EMBL/GenBank/DDBJ whole genome shotgun (WGS) entry which is preliminary data.</text>
</comment>
<keyword evidence="7" id="KW-0238">DNA-binding</keyword>
<keyword evidence="6" id="KW-0067">ATP-binding</keyword>
<dbReference type="GO" id="GO:0006310">
    <property type="term" value="P:DNA recombination"/>
    <property type="evidence" value="ECO:0007669"/>
    <property type="project" value="InterPro"/>
</dbReference>
<keyword evidence="4" id="KW-0378">Hydrolase</keyword>
<dbReference type="OrthoDB" id="9763310at2"/>
<gene>
    <name evidence="15" type="ORF">DN068_19460</name>
</gene>
<dbReference type="EC" id="5.6.2.4" evidence="10"/>
<keyword evidence="3" id="KW-0547">Nucleotide-binding</keyword>
<dbReference type="PANTHER" id="PTHR13710">
    <property type="entry name" value="DNA HELICASE RECQ FAMILY MEMBER"/>
    <property type="match status" value="1"/>
</dbReference>
<dbReference type="CDD" id="cd18794">
    <property type="entry name" value="SF2_C_RecQ"/>
    <property type="match status" value="1"/>
</dbReference>
<evidence type="ECO:0000259" key="14">
    <source>
        <dbReference type="PROSITE" id="PS51194"/>
    </source>
</evidence>
<dbReference type="Pfam" id="PF00271">
    <property type="entry name" value="Helicase_C"/>
    <property type="match status" value="1"/>
</dbReference>
<dbReference type="FunFam" id="3.40.50.300:FF:000296">
    <property type="entry name" value="ATP-dependent DNA helicase RecQ"/>
    <property type="match status" value="1"/>
</dbReference>
<evidence type="ECO:0000256" key="7">
    <source>
        <dbReference type="ARBA" id="ARBA00023125"/>
    </source>
</evidence>
<evidence type="ECO:0000256" key="4">
    <source>
        <dbReference type="ARBA" id="ARBA00022801"/>
    </source>
</evidence>
<sequence>MSTAQSILKKYWGYDHFRPMQAEIIESVLNRQDTLALLPTGSGKSICYQIPPLAKPGLTLVVSPLIALMQDQVRRLKKQGIMAAAIHAGMNFAQVKQTLDNMLHGPFKMLFVSPERLQTDLFQEYLPELDINLIAVDEAHCISQWGHDFRPDYLKIASVREVFPDVPVLALTASATPEVQEDIALQLKLNRPAIFRQSFERTNIFYEVKYSENKTGDMLAALQMFPGTAIIYCRSRKQTENLTKTLQQQQFKALAYHAGLPRDRREAAQEAWMNNEATIMVATTAFGMGIDKSDVRLVIHYDAPEHLEAWYQEAGRAGRDGKPSKAITLYNYADGKRLKMSIDTQFPPETFLRKVYQSVAEYLQIATGTEPDQYYPFDLADFAAKFKLEALPASYALKLLGQDGLWTMSDSVRNPATIQFTAERAEIDNLYRHYPDLGYIAISLLRQYNGIFQHPVTIRLAAIANQLKMPQAKIEQAIIQLHRMGMLEYRQPKEGPQLFFHHYRVDSRHLLINHERIRRLRERHEARTKVMIQFLEQQTICRDRILLSYFGEQPGKDCGHCDVCQSKEKKDPIILSAKLLLNYLQNIEKTTIAQLQQHFHQPALIDLLRELSDNGNIDINDNEICLRK</sequence>
<dbReference type="Pfam" id="PF00270">
    <property type="entry name" value="DEAD"/>
    <property type="match status" value="1"/>
</dbReference>
<dbReference type="InterPro" id="IPR001650">
    <property type="entry name" value="Helicase_C-like"/>
</dbReference>
<dbReference type="GO" id="GO:0005694">
    <property type="term" value="C:chromosome"/>
    <property type="evidence" value="ECO:0007669"/>
    <property type="project" value="TreeGrafter"/>
</dbReference>
<dbReference type="GO" id="GO:0043138">
    <property type="term" value="F:3'-5' DNA helicase activity"/>
    <property type="evidence" value="ECO:0007669"/>
    <property type="project" value="UniProtKB-EC"/>
</dbReference>
<evidence type="ECO:0000256" key="6">
    <source>
        <dbReference type="ARBA" id="ARBA00022840"/>
    </source>
</evidence>
<evidence type="ECO:0000256" key="2">
    <source>
        <dbReference type="ARBA" id="ARBA00022723"/>
    </source>
</evidence>
<dbReference type="GO" id="GO:0009378">
    <property type="term" value="F:four-way junction helicase activity"/>
    <property type="evidence" value="ECO:0007669"/>
    <property type="project" value="TreeGrafter"/>
</dbReference>
<dbReference type="InterPro" id="IPR011545">
    <property type="entry name" value="DEAD/DEAH_box_helicase_dom"/>
</dbReference>
<dbReference type="EMBL" id="QKTW01000026">
    <property type="protein sequence ID" value="PZF71155.1"/>
    <property type="molecule type" value="Genomic_DNA"/>
</dbReference>
<evidence type="ECO:0000259" key="13">
    <source>
        <dbReference type="PROSITE" id="PS51192"/>
    </source>
</evidence>